<dbReference type="STRING" id="29730.A0A0D2N740"/>
<name>A0A0D2N740_GOSRA</name>
<dbReference type="PANTHER" id="PTHR47689:SF2">
    <property type="entry name" value="TETRATRICOPEPTIDE REPEAT (TPR)-LIKE SUPERFAMILY PROTEIN"/>
    <property type="match status" value="1"/>
</dbReference>
<dbReference type="Pfam" id="PF13374">
    <property type="entry name" value="TPR_10"/>
    <property type="match status" value="1"/>
</dbReference>
<dbReference type="Gramene" id="KJB08469">
    <property type="protein sequence ID" value="KJB08469"/>
    <property type="gene ID" value="B456_001G082800"/>
</dbReference>
<evidence type="ECO:0000313" key="2">
    <source>
        <dbReference type="Proteomes" id="UP000032304"/>
    </source>
</evidence>
<proteinExistence type="predicted"/>
<dbReference type="SMART" id="SM00028">
    <property type="entry name" value="TPR"/>
    <property type="match status" value="5"/>
</dbReference>
<sequence length="560" mass="62406">MYLRKAAVSLLRRVRLPSHSIFTSVSPPTTSMAIATPLPFSLSRKIQFPNQFGNGSSWSTTYADPPIWTILSIQAAIILGINVHPVFADDGSNQTNTESDIQGANISGLRKIEDGSVISNVHTSKWRIFTDNGRDYFLQGKLEEAEKFFLSAIQEAKEGFGERDPHVASACNNLAELYRVKKAFDKAEPLYLDAIRILEEAFGSEDIRVGVALHNLGQFYLVQRKLEEARVCYESALKIKGRVLGRGSADYADTMYHLGTVLFLQGRLNDSEVVIQDSIRVLEESGQGESMACIRRLRYLAQIYIKSNRISEAENIERKVLHIMELSKGWNSLDTVVAAEGLGLTLQSSGSLKEAQELLERCLDARKTLLPEDHIQIGANMLHIARVVMLNYNQLRGMHVSDAIAELDKAKGLLNNAIRIARKVISKSKTQNKKQGYGVSGETRRDGYAAVIILLQSLNELGLLEINRLELQESGAKLSSTPEVKNAHFECISAYKELAAERLIGDLRQVKAEYLSCLKHLSSLLDAEGTTEYRGTTLQELKGDIKRVEDDISQSRRHKS</sequence>
<reference evidence="1 2" key="1">
    <citation type="journal article" date="2012" name="Nature">
        <title>Repeated polyploidization of Gossypium genomes and the evolution of spinnable cotton fibres.</title>
        <authorList>
            <person name="Paterson A.H."/>
            <person name="Wendel J.F."/>
            <person name="Gundlach H."/>
            <person name="Guo H."/>
            <person name="Jenkins J."/>
            <person name="Jin D."/>
            <person name="Llewellyn D."/>
            <person name="Showmaker K.C."/>
            <person name="Shu S."/>
            <person name="Udall J."/>
            <person name="Yoo M.J."/>
            <person name="Byers R."/>
            <person name="Chen W."/>
            <person name="Doron-Faigenboim A."/>
            <person name="Duke M.V."/>
            <person name="Gong L."/>
            <person name="Grimwood J."/>
            <person name="Grover C."/>
            <person name="Grupp K."/>
            <person name="Hu G."/>
            <person name="Lee T.H."/>
            <person name="Li J."/>
            <person name="Lin L."/>
            <person name="Liu T."/>
            <person name="Marler B.S."/>
            <person name="Page J.T."/>
            <person name="Roberts A.W."/>
            <person name="Romanel E."/>
            <person name="Sanders W.S."/>
            <person name="Szadkowski E."/>
            <person name="Tan X."/>
            <person name="Tang H."/>
            <person name="Xu C."/>
            <person name="Wang J."/>
            <person name="Wang Z."/>
            <person name="Zhang D."/>
            <person name="Zhang L."/>
            <person name="Ashrafi H."/>
            <person name="Bedon F."/>
            <person name="Bowers J.E."/>
            <person name="Brubaker C.L."/>
            <person name="Chee P.W."/>
            <person name="Das S."/>
            <person name="Gingle A.R."/>
            <person name="Haigler C.H."/>
            <person name="Harker D."/>
            <person name="Hoffmann L.V."/>
            <person name="Hovav R."/>
            <person name="Jones D.C."/>
            <person name="Lemke C."/>
            <person name="Mansoor S."/>
            <person name="ur Rahman M."/>
            <person name="Rainville L.N."/>
            <person name="Rambani A."/>
            <person name="Reddy U.K."/>
            <person name="Rong J.K."/>
            <person name="Saranga Y."/>
            <person name="Scheffler B.E."/>
            <person name="Scheffler J.A."/>
            <person name="Stelly D.M."/>
            <person name="Triplett B.A."/>
            <person name="Van Deynze A."/>
            <person name="Vaslin M.F."/>
            <person name="Waghmare V.N."/>
            <person name="Walford S.A."/>
            <person name="Wright R.J."/>
            <person name="Zaki E.A."/>
            <person name="Zhang T."/>
            <person name="Dennis E.S."/>
            <person name="Mayer K.F."/>
            <person name="Peterson D.G."/>
            <person name="Rokhsar D.S."/>
            <person name="Wang X."/>
            <person name="Schmutz J."/>
        </authorList>
    </citation>
    <scope>NUCLEOTIDE SEQUENCE [LARGE SCALE GENOMIC DNA]</scope>
</reference>
<dbReference type="InterPro" id="IPR019734">
    <property type="entry name" value="TPR_rpt"/>
</dbReference>
<protein>
    <submittedName>
        <fullName evidence="1">Uncharacterized protein</fullName>
    </submittedName>
</protein>
<dbReference type="SUPFAM" id="SSF48452">
    <property type="entry name" value="TPR-like"/>
    <property type="match status" value="2"/>
</dbReference>
<dbReference type="EMBL" id="CM001740">
    <property type="protein sequence ID" value="KJB08469.1"/>
    <property type="molecule type" value="Genomic_DNA"/>
</dbReference>
<accession>A0A0D2N740</accession>
<dbReference type="eggNOG" id="KOG1840">
    <property type="taxonomic scope" value="Eukaryota"/>
</dbReference>
<dbReference type="Gene3D" id="1.25.40.10">
    <property type="entry name" value="Tetratricopeptide repeat domain"/>
    <property type="match status" value="2"/>
</dbReference>
<dbReference type="OMA" id="DARICYE"/>
<evidence type="ECO:0000313" key="1">
    <source>
        <dbReference type="EMBL" id="KJB08468.1"/>
    </source>
</evidence>
<dbReference type="OrthoDB" id="1658288at2759"/>
<dbReference type="Proteomes" id="UP000032304">
    <property type="component" value="Chromosome 1"/>
</dbReference>
<dbReference type="Gramene" id="KJB08468">
    <property type="protein sequence ID" value="KJB08468"/>
    <property type="gene ID" value="B456_001G082800"/>
</dbReference>
<dbReference type="PANTHER" id="PTHR47689">
    <property type="entry name" value="TETRATRICOPEPTIDE REPEAT (TPR)-LIKE SUPERFAMILY PROTEIN"/>
    <property type="match status" value="1"/>
</dbReference>
<organism evidence="1 2">
    <name type="scientific">Gossypium raimondii</name>
    <name type="common">Peruvian cotton</name>
    <name type="synonym">Gossypium klotzschianum subsp. raimondii</name>
    <dbReference type="NCBI Taxonomy" id="29730"/>
    <lineage>
        <taxon>Eukaryota</taxon>
        <taxon>Viridiplantae</taxon>
        <taxon>Streptophyta</taxon>
        <taxon>Embryophyta</taxon>
        <taxon>Tracheophyta</taxon>
        <taxon>Spermatophyta</taxon>
        <taxon>Magnoliopsida</taxon>
        <taxon>eudicotyledons</taxon>
        <taxon>Gunneridae</taxon>
        <taxon>Pentapetalae</taxon>
        <taxon>rosids</taxon>
        <taxon>malvids</taxon>
        <taxon>Malvales</taxon>
        <taxon>Malvaceae</taxon>
        <taxon>Malvoideae</taxon>
        <taxon>Gossypium</taxon>
    </lineage>
</organism>
<dbReference type="AlphaFoldDB" id="A0A0D2N740"/>
<dbReference type="InterPro" id="IPR011990">
    <property type="entry name" value="TPR-like_helical_dom_sf"/>
</dbReference>
<dbReference type="EMBL" id="CM001740">
    <property type="protein sequence ID" value="KJB08468.1"/>
    <property type="molecule type" value="Genomic_DNA"/>
</dbReference>
<gene>
    <name evidence="1" type="ORF">B456_001G082800</name>
</gene>
<dbReference type="Pfam" id="PF13424">
    <property type="entry name" value="TPR_12"/>
    <property type="match status" value="2"/>
</dbReference>
<dbReference type="KEGG" id="gra:105788704"/>
<keyword evidence="2" id="KW-1185">Reference proteome</keyword>